<reference evidence="1" key="1">
    <citation type="submission" date="2021-06" db="EMBL/GenBank/DDBJ databases">
        <authorList>
            <person name="Kallberg Y."/>
            <person name="Tangrot J."/>
            <person name="Rosling A."/>
        </authorList>
    </citation>
    <scope>NUCLEOTIDE SEQUENCE</scope>
    <source>
        <strain evidence="1">MA461A</strain>
    </source>
</reference>
<sequence>DFWFVALRLKVTSPKNQDNRVSILILSGYEACLPKIIKMNYGKQQ</sequence>
<evidence type="ECO:0000313" key="1">
    <source>
        <dbReference type="EMBL" id="CAG8796511.1"/>
    </source>
</evidence>
<feature type="non-terminal residue" evidence="1">
    <location>
        <position position="45"/>
    </location>
</feature>
<proteinExistence type="predicted"/>
<keyword evidence="2" id="KW-1185">Reference proteome</keyword>
<gene>
    <name evidence="1" type="ORF">RPERSI_LOCUS20174</name>
</gene>
<dbReference type="Proteomes" id="UP000789920">
    <property type="component" value="Unassembled WGS sequence"/>
</dbReference>
<organism evidence="1 2">
    <name type="scientific">Racocetra persica</name>
    <dbReference type="NCBI Taxonomy" id="160502"/>
    <lineage>
        <taxon>Eukaryota</taxon>
        <taxon>Fungi</taxon>
        <taxon>Fungi incertae sedis</taxon>
        <taxon>Mucoromycota</taxon>
        <taxon>Glomeromycotina</taxon>
        <taxon>Glomeromycetes</taxon>
        <taxon>Diversisporales</taxon>
        <taxon>Gigasporaceae</taxon>
        <taxon>Racocetra</taxon>
    </lineage>
</organism>
<evidence type="ECO:0000313" key="2">
    <source>
        <dbReference type="Proteomes" id="UP000789920"/>
    </source>
</evidence>
<feature type="non-terminal residue" evidence="1">
    <location>
        <position position="1"/>
    </location>
</feature>
<dbReference type="EMBL" id="CAJVQC010056480">
    <property type="protein sequence ID" value="CAG8796511.1"/>
    <property type="molecule type" value="Genomic_DNA"/>
</dbReference>
<comment type="caution">
    <text evidence="1">The sequence shown here is derived from an EMBL/GenBank/DDBJ whole genome shotgun (WGS) entry which is preliminary data.</text>
</comment>
<name>A0ACA9RJJ5_9GLOM</name>
<protein>
    <submittedName>
        <fullName evidence="1">1209_t:CDS:1</fullName>
    </submittedName>
</protein>
<accession>A0ACA9RJJ5</accession>